<dbReference type="GO" id="GO:0003677">
    <property type="term" value="F:DNA binding"/>
    <property type="evidence" value="ECO:0007669"/>
    <property type="project" value="UniProtKB-KW"/>
</dbReference>
<dbReference type="InterPro" id="IPR051212">
    <property type="entry name" value="Type-I_RE_S_subunit"/>
</dbReference>
<dbReference type="SUPFAM" id="SSF116734">
    <property type="entry name" value="DNA methylase specificity domain"/>
    <property type="match status" value="1"/>
</dbReference>
<gene>
    <name evidence="5" type="ORF">NCTC10359_01598</name>
</gene>
<evidence type="ECO:0000259" key="4">
    <source>
        <dbReference type="Pfam" id="PF01420"/>
    </source>
</evidence>
<organism evidence="5 6">
    <name type="scientific">Moraxella lacunata</name>
    <dbReference type="NCBI Taxonomy" id="477"/>
    <lineage>
        <taxon>Bacteria</taxon>
        <taxon>Pseudomonadati</taxon>
        <taxon>Pseudomonadota</taxon>
        <taxon>Gammaproteobacteria</taxon>
        <taxon>Moraxellales</taxon>
        <taxon>Moraxellaceae</taxon>
        <taxon>Moraxella</taxon>
    </lineage>
</organism>
<dbReference type="Proteomes" id="UP000254437">
    <property type="component" value="Unassembled WGS sequence"/>
</dbReference>
<dbReference type="InterPro" id="IPR044946">
    <property type="entry name" value="Restrct_endonuc_typeI_TRD_sf"/>
</dbReference>
<protein>
    <submittedName>
        <fullName evidence="5">Type I restriction enzyme specificity protein MPN_089</fullName>
    </submittedName>
</protein>
<keyword evidence="3" id="KW-0238">DNA-binding</keyword>
<dbReference type="Gene3D" id="3.90.220.20">
    <property type="entry name" value="DNA methylase specificity domains"/>
    <property type="match status" value="1"/>
</dbReference>
<dbReference type="REBASE" id="405890">
    <property type="entry name" value="S1.Mla10359ORF1600P"/>
</dbReference>
<dbReference type="PANTHER" id="PTHR43140">
    <property type="entry name" value="TYPE-1 RESTRICTION ENZYME ECOKI SPECIFICITY PROTEIN"/>
    <property type="match status" value="1"/>
</dbReference>
<feature type="domain" description="Type I restriction modification DNA specificity" evidence="4">
    <location>
        <begin position="2"/>
        <end position="164"/>
    </location>
</feature>
<sequence>MGEIAHYSKSRISYENLDENNYVGVDNLLQNKQGKTLSNHIPEKGNVTAYFKDDILIGNIRPYLKKIWQANNDGGASGDVLVIHLTDNSVNSRYLYQVLSDDKFFAYNMQHAKGAKMPRGSKEMILDYKIPIPPLETQTQIVAILDKFETLTHSISEGLPREIQLRQKQYEYYRELLLGFE</sequence>
<evidence type="ECO:0000313" key="6">
    <source>
        <dbReference type="Proteomes" id="UP000254437"/>
    </source>
</evidence>
<dbReference type="EMBL" id="UGQU01000002">
    <property type="protein sequence ID" value="STZ63178.1"/>
    <property type="molecule type" value="Genomic_DNA"/>
</dbReference>
<accession>A0A378TQU4</accession>
<evidence type="ECO:0000313" key="5">
    <source>
        <dbReference type="EMBL" id="STZ63178.1"/>
    </source>
</evidence>
<dbReference type="AlphaFoldDB" id="A0A378TQU4"/>
<evidence type="ECO:0000256" key="3">
    <source>
        <dbReference type="ARBA" id="ARBA00023125"/>
    </source>
</evidence>
<evidence type="ECO:0000256" key="1">
    <source>
        <dbReference type="ARBA" id="ARBA00010923"/>
    </source>
</evidence>
<dbReference type="InterPro" id="IPR000055">
    <property type="entry name" value="Restrct_endonuc_typeI_TRD"/>
</dbReference>
<dbReference type="GO" id="GO:0009307">
    <property type="term" value="P:DNA restriction-modification system"/>
    <property type="evidence" value="ECO:0007669"/>
    <property type="project" value="UniProtKB-KW"/>
</dbReference>
<proteinExistence type="inferred from homology"/>
<evidence type="ECO:0000256" key="2">
    <source>
        <dbReference type="ARBA" id="ARBA00022747"/>
    </source>
</evidence>
<keyword evidence="2" id="KW-0680">Restriction system</keyword>
<reference evidence="5 6" key="1">
    <citation type="submission" date="2018-06" db="EMBL/GenBank/DDBJ databases">
        <authorList>
            <consortium name="Pathogen Informatics"/>
            <person name="Doyle S."/>
        </authorList>
    </citation>
    <scope>NUCLEOTIDE SEQUENCE [LARGE SCALE GENOMIC DNA]</scope>
    <source>
        <strain evidence="5 6">NCTC10359</strain>
    </source>
</reference>
<name>A0A378TQU4_MORLA</name>
<comment type="similarity">
    <text evidence="1">Belongs to the type-I restriction system S methylase family.</text>
</comment>
<dbReference type="Pfam" id="PF01420">
    <property type="entry name" value="Methylase_S"/>
    <property type="match status" value="1"/>
</dbReference>
<dbReference type="PANTHER" id="PTHR43140:SF1">
    <property type="entry name" value="TYPE I RESTRICTION ENZYME ECOKI SPECIFICITY SUBUNIT"/>
    <property type="match status" value="1"/>
</dbReference>